<dbReference type="RefSeq" id="WP_336808962.1">
    <property type="nucleotide sequence ID" value="NZ_JBBBNY010000022.1"/>
</dbReference>
<dbReference type="Proteomes" id="UP001381174">
    <property type="component" value="Unassembled WGS sequence"/>
</dbReference>
<comment type="caution">
    <text evidence="1">The sequence shown here is derived from an EMBL/GenBank/DDBJ whole genome shotgun (WGS) entry which is preliminary data.</text>
</comment>
<keyword evidence="2" id="KW-1185">Reference proteome</keyword>
<dbReference type="EMBL" id="JBBBNY010000022">
    <property type="protein sequence ID" value="MEI7038322.1"/>
    <property type="molecule type" value="Genomic_DNA"/>
</dbReference>
<name>A0ABU8JHI9_9GAMM</name>
<evidence type="ECO:0000313" key="1">
    <source>
        <dbReference type="EMBL" id="MEI7038322.1"/>
    </source>
</evidence>
<gene>
    <name evidence="1" type="ORF">WAT24_16340</name>
</gene>
<sequence>MVCLSISGCAGFPHNLPPQAKELAASLAYVAGDKPLEPGSGIVSVGNYYFPDGYPRIVHLAPGEREVGFYCPGQIYVDGPPTITYDFVGGQSYELFCRKGQGHIRVAQPVAAANHPS</sequence>
<organism evidence="1 2">
    <name type="scientific">Fulvimonas yonginensis</name>
    <dbReference type="NCBI Taxonomy" id="1495200"/>
    <lineage>
        <taxon>Bacteria</taxon>
        <taxon>Pseudomonadati</taxon>
        <taxon>Pseudomonadota</taxon>
        <taxon>Gammaproteobacteria</taxon>
        <taxon>Lysobacterales</taxon>
        <taxon>Rhodanobacteraceae</taxon>
        <taxon>Fulvimonas</taxon>
    </lineage>
</organism>
<accession>A0ABU8JHI9</accession>
<proteinExistence type="predicted"/>
<protein>
    <recommendedName>
        <fullName evidence="3">Lipoprotein</fullName>
    </recommendedName>
</protein>
<evidence type="ECO:0000313" key="2">
    <source>
        <dbReference type="Proteomes" id="UP001381174"/>
    </source>
</evidence>
<reference evidence="1 2" key="1">
    <citation type="journal article" date="2014" name="Int. J. Syst. Evol. Microbiol.">
        <title>Fulvimonas yonginensis sp. nov., isolated from greenhouse soil, and emended description of the genus Fulvimonas.</title>
        <authorList>
            <person name="Ahn J.H."/>
            <person name="Kim S.J."/>
            <person name="Weon H.Y."/>
            <person name="Hong S.B."/>
            <person name="Seok S.J."/>
            <person name="Kwon S.W."/>
        </authorList>
    </citation>
    <scope>NUCLEOTIDE SEQUENCE [LARGE SCALE GENOMIC DNA]</scope>
    <source>
        <strain evidence="1 2">KACC 16952</strain>
    </source>
</reference>
<evidence type="ECO:0008006" key="3">
    <source>
        <dbReference type="Google" id="ProtNLM"/>
    </source>
</evidence>